<name>A0A2V2YUX2_9BACL</name>
<reference evidence="1 2" key="1">
    <citation type="submission" date="2018-05" db="EMBL/GenBank/DDBJ databases">
        <title>Genomic Encyclopedia of Type Strains, Phase III (KMG-III): the genomes of soil and plant-associated and newly described type strains.</title>
        <authorList>
            <person name="Whitman W."/>
        </authorList>
    </citation>
    <scope>NUCLEOTIDE SEQUENCE [LARGE SCALE GENOMIC DNA]</scope>
    <source>
        <strain evidence="1 2">CECT 5696</strain>
    </source>
</reference>
<dbReference type="Proteomes" id="UP000246635">
    <property type="component" value="Unassembled WGS sequence"/>
</dbReference>
<dbReference type="SUPFAM" id="SSF48371">
    <property type="entry name" value="ARM repeat"/>
    <property type="match status" value="2"/>
</dbReference>
<dbReference type="RefSeq" id="WP_110043943.1">
    <property type="nucleotide sequence ID" value="NZ_CP054612.1"/>
</dbReference>
<dbReference type="InterPro" id="IPR016024">
    <property type="entry name" value="ARM-type_fold"/>
</dbReference>
<dbReference type="AlphaFoldDB" id="A0A2V2YUX2"/>
<protein>
    <submittedName>
        <fullName evidence="1">HEAT repeat protein</fullName>
    </submittedName>
</protein>
<keyword evidence="2" id="KW-1185">Reference proteome</keyword>
<proteinExistence type="predicted"/>
<dbReference type="InterPro" id="IPR011989">
    <property type="entry name" value="ARM-like"/>
</dbReference>
<accession>A0A2V2YUX2</accession>
<sequence length="609" mass="67288">MSVELLQDLQHEVRRLFIAGSALAQGDVRLAKLQPQLKKLGEAAPVFNRIAEASDAVLNASREDSAVKLLELSKLLSAVLHTQGKTETAGDRQPIPSLGIALSTDVPYRRLKPLLEQLTTKGQGRLEQLRHSILDNSYLDLRAMPVMCSALDETYPEIADLIAETIATGYGQKAVSVLQEQINLQGGKGDVRRLKLLHRLIGDSAEELVLDAAVNGAVDIKVAAIEMLSKRPQHEMLLLELSRDKRKEVRQAALDTLASIGTKEALDRLQEALSSKDRELAIEPIRRANSTALLGRIIAQAERSFDQFAAAEGKERSKLAEQLHAELLCLHGSGSELIGAGPSWKRHVTVSPASVHIAEDVIALLRRMLTTPGFFASETEVLQENAAELLLSLNTEEANRFLLSLDAVMNTCMAGYLFRAGYRLLTPTELFDRFSGVLANPSSIASKEIIRAVSLITQEQLSAVEEDEDLIVPANSWDSRWVHTWVQADSLELVLLFTQTEDAQVTTYLTSKLTKNARLHDSSIQRILITLFRIRYTDAPQLLFQLMEARSFYYMDAPLRKLIASVPRSYIPRLRAIAEKHPYNANELTALADAMEAAPAEIIEESGTA</sequence>
<evidence type="ECO:0000313" key="1">
    <source>
        <dbReference type="EMBL" id="PWW04836.1"/>
    </source>
</evidence>
<gene>
    <name evidence="1" type="ORF">DFQ01_106120</name>
</gene>
<comment type="caution">
    <text evidence="1">The sequence shown here is derived from an EMBL/GenBank/DDBJ whole genome shotgun (WGS) entry which is preliminary data.</text>
</comment>
<evidence type="ECO:0000313" key="2">
    <source>
        <dbReference type="Proteomes" id="UP000246635"/>
    </source>
</evidence>
<dbReference type="OrthoDB" id="83685at2"/>
<organism evidence="1 2">
    <name type="scientific">Paenibacillus cellulosilyticus</name>
    <dbReference type="NCBI Taxonomy" id="375489"/>
    <lineage>
        <taxon>Bacteria</taxon>
        <taxon>Bacillati</taxon>
        <taxon>Bacillota</taxon>
        <taxon>Bacilli</taxon>
        <taxon>Bacillales</taxon>
        <taxon>Paenibacillaceae</taxon>
        <taxon>Paenibacillus</taxon>
    </lineage>
</organism>
<dbReference type="Pfam" id="PF13646">
    <property type="entry name" value="HEAT_2"/>
    <property type="match status" value="1"/>
</dbReference>
<dbReference type="EMBL" id="QGTQ01000006">
    <property type="protein sequence ID" value="PWW04836.1"/>
    <property type="molecule type" value="Genomic_DNA"/>
</dbReference>
<dbReference type="Gene3D" id="1.25.10.10">
    <property type="entry name" value="Leucine-rich Repeat Variant"/>
    <property type="match status" value="1"/>
</dbReference>